<dbReference type="Gene3D" id="1.25.40.10">
    <property type="entry name" value="Tetratricopeptide repeat domain"/>
    <property type="match status" value="1"/>
</dbReference>
<dbReference type="RefSeq" id="WP_052570569.1">
    <property type="nucleotide sequence ID" value="NZ_CP009498.1"/>
</dbReference>
<evidence type="ECO:0000313" key="3">
    <source>
        <dbReference type="Proteomes" id="UP000035337"/>
    </source>
</evidence>
<evidence type="ECO:0000256" key="1">
    <source>
        <dbReference type="SAM" id="SignalP"/>
    </source>
</evidence>
<accession>A0A0G3WKN6</accession>
<dbReference type="InterPro" id="IPR010466">
    <property type="entry name" value="DUF1058"/>
</dbReference>
<keyword evidence="1" id="KW-0732">Signal</keyword>
<reference evidence="2 3" key="1">
    <citation type="submission" date="2014-09" db="EMBL/GenBank/DDBJ databases">
        <title>Complete genome sequence of Endomicrobium proavitum.</title>
        <authorList>
            <person name="Zheng H."/>
        </authorList>
    </citation>
    <scope>NUCLEOTIDE SEQUENCE [LARGE SCALE GENOMIC DNA]</scope>
    <source>
        <strain evidence="2 3">Rsa215</strain>
    </source>
</reference>
<dbReference type="STRING" id="1408281.Epro_0650"/>
<protein>
    <submittedName>
        <fullName evidence="2">Putative Acetyltransferase (GNAT) family protein</fullName>
    </submittedName>
</protein>
<proteinExistence type="predicted"/>
<keyword evidence="2" id="KW-0808">Transferase</keyword>
<dbReference type="Proteomes" id="UP000035337">
    <property type="component" value="Chromosome"/>
</dbReference>
<dbReference type="SUPFAM" id="SSF81901">
    <property type="entry name" value="HCP-like"/>
    <property type="match status" value="1"/>
</dbReference>
<feature type="signal peptide" evidence="1">
    <location>
        <begin position="1"/>
        <end position="18"/>
    </location>
</feature>
<organism evidence="2 3">
    <name type="scientific">Endomicrobium proavitum</name>
    <dbReference type="NCBI Taxonomy" id="1408281"/>
    <lineage>
        <taxon>Bacteria</taxon>
        <taxon>Pseudomonadati</taxon>
        <taxon>Elusimicrobiota</taxon>
        <taxon>Endomicrobiia</taxon>
        <taxon>Endomicrobiales</taxon>
        <taxon>Endomicrobiaceae</taxon>
        <taxon>Endomicrobium</taxon>
    </lineage>
</organism>
<dbReference type="InterPro" id="IPR011990">
    <property type="entry name" value="TPR-like_helical_dom_sf"/>
</dbReference>
<gene>
    <name evidence="2" type="ORF">Epro_0650</name>
</gene>
<dbReference type="Pfam" id="PF06347">
    <property type="entry name" value="SH3_4"/>
    <property type="match status" value="1"/>
</dbReference>
<dbReference type="GO" id="GO:0016740">
    <property type="term" value="F:transferase activity"/>
    <property type="evidence" value="ECO:0007669"/>
    <property type="project" value="UniProtKB-KW"/>
</dbReference>
<dbReference type="EMBL" id="CP009498">
    <property type="protein sequence ID" value="AKL98029.1"/>
    <property type="molecule type" value="Genomic_DNA"/>
</dbReference>
<dbReference type="AlphaFoldDB" id="A0A0G3WKN6"/>
<dbReference type="OrthoDB" id="112232at2"/>
<dbReference type="KEGG" id="epo:Epro_0650"/>
<name>A0A0G3WKN6_9BACT</name>
<sequence>MRIFIAIVMLFLSFNGLACKTGDESDKYALLATIESLSNVSLLEQPISYVVKNGKFYVVVSNPIGNTAIYLYENEKLIKQDTDNADLSFFTDYKNQILRQDSLVKFIISEYEYLLYKETNYSQYSLFHVKEGNVEKVQDNIGNFCYYDKEKRKLYLTNGKNLISYDAVTKEIENCKFGLERSKYDYYDFVRVVGTNYFIIVAYYNDKNSIKADIFLKESLLPEKCIDEQKKTLSIVDKRLKETGYNDTLPYINAQSLFASVNILKNNIELKDAPNGESIGKLYEGAVVNIEYKEKDWVRVSGDGAVGWITKDNIIFESLFDEILHKANSADKIAQYMCAMVYKRFDYRSPKSIEMLELSSKQGYLPAKGELSLMYCNLGIKEYKTKALPLISEVIKAGYLKYAYNLGSIYFEVFNLPLTYRDLTQLLADDGYAKAQVGLAGYYYGEYIRNGRYSVNDSREGLFWLQKAAKQGNDFAIDMLNNGGTGAFFIG</sequence>
<evidence type="ECO:0000313" key="2">
    <source>
        <dbReference type="EMBL" id="AKL98029.1"/>
    </source>
</evidence>
<keyword evidence="3" id="KW-1185">Reference proteome</keyword>
<feature type="chain" id="PRO_5005186187" evidence="1">
    <location>
        <begin position="19"/>
        <end position="491"/>
    </location>
</feature>